<accession>A0A9D4P0X8</accession>
<reference evidence="4" key="1">
    <citation type="submission" date="2020-06" db="EMBL/GenBank/DDBJ databases">
        <authorList>
            <person name="Ji K."/>
            <person name="Li J."/>
        </authorList>
    </citation>
    <scope>NUCLEOTIDE SEQUENCE</scope>
    <source>
        <strain evidence="4">JKM2019</strain>
        <tissue evidence="4">Whole body</tissue>
    </source>
</reference>
<keyword evidence="3" id="KW-0812">Transmembrane</keyword>
<name>A0A9D4P0X8_DERFA</name>
<dbReference type="AlphaFoldDB" id="A0A9D4P0X8"/>
<feature type="transmembrane region" description="Helical" evidence="3">
    <location>
        <begin position="6"/>
        <end position="24"/>
    </location>
</feature>
<evidence type="ECO:0000256" key="3">
    <source>
        <dbReference type="SAM" id="Phobius"/>
    </source>
</evidence>
<evidence type="ECO:0000256" key="1">
    <source>
        <dbReference type="SAM" id="Coils"/>
    </source>
</evidence>
<keyword evidence="3" id="KW-1133">Transmembrane helix</keyword>
<reference evidence="4" key="2">
    <citation type="journal article" date="2021" name="World Allergy Organ. J.">
        <title>Chromosome-level assembly of Dermatophagoides farinae genome and transcriptome reveals two novel allergens Der f 37 and Der f 39.</title>
        <authorList>
            <person name="Chen J."/>
            <person name="Cai Z."/>
            <person name="Fan D."/>
            <person name="Hu J."/>
            <person name="Hou Y."/>
            <person name="He Y."/>
            <person name="Zhang Z."/>
            <person name="Zhao Z."/>
            <person name="Gao P."/>
            <person name="Hu W."/>
            <person name="Sun J."/>
            <person name="Li J."/>
            <person name="Ji K."/>
        </authorList>
    </citation>
    <scope>NUCLEOTIDE SEQUENCE</scope>
    <source>
        <strain evidence="4">JKM2019</strain>
    </source>
</reference>
<evidence type="ECO:0000256" key="2">
    <source>
        <dbReference type="SAM" id="MobiDB-lite"/>
    </source>
</evidence>
<proteinExistence type="predicted"/>
<protein>
    <submittedName>
        <fullName evidence="4">Uncharacterized protein</fullName>
    </submittedName>
</protein>
<gene>
    <name evidence="4" type="ORF">HUG17_5464</name>
</gene>
<dbReference type="Proteomes" id="UP000828236">
    <property type="component" value="Unassembled WGS sequence"/>
</dbReference>
<feature type="region of interest" description="Disordered" evidence="2">
    <location>
        <begin position="219"/>
        <end position="240"/>
    </location>
</feature>
<sequence>MDHHCYYFVIFICLFIVWPSIILTNDQSIYQPTKQEIERFQVIQEQIRHHQQEEQRERERKNKLAQEEMDRIRQENQIQPRHPAESLLIPHSALIPMFMHKQQIYNDHRVPMPPQVQVPPPFSSSQFGYGHPQPMQPSMVMPPNHYQQPMQMAIMPEMNQLHNPYNMEDKIRNSRIQMNNNEHMMDARNHQHHNIRKQYDERHDQEDFEKIDKLTERGVDTEMSESSRFDKNRPHHNSVEDSGRYGHRYRCYSCQWNIAHCSDFNCYNNPDICTTNNFAPHMVQQADCPGGCEQFVITDPNGLTQQWKRGCAQPGSFPIVRMRCHTYYEFGVRIDRCVCNNDWCNGSTRIVPKQIIYFVYIIHNYNDNHHFINVIFSFLFNFLTK</sequence>
<comment type="caution">
    <text evidence="4">The sequence shown here is derived from an EMBL/GenBank/DDBJ whole genome shotgun (WGS) entry which is preliminary data.</text>
</comment>
<feature type="coiled-coil region" evidence="1">
    <location>
        <begin position="47"/>
        <end position="75"/>
    </location>
</feature>
<keyword evidence="1" id="KW-0175">Coiled coil</keyword>
<keyword evidence="3" id="KW-0472">Membrane</keyword>
<dbReference type="EMBL" id="SDOV01000004">
    <property type="protein sequence ID" value="KAH7642419.1"/>
    <property type="molecule type" value="Genomic_DNA"/>
</dbReference>
<organism evidence="4">
    <name type="scientific">Dermatophagoides farinae</name>
    <name type="common">American house dust mite</name>
    <dbReference type="NCBI Taxonomy" id="6954"/>
    <lineage>
        <taxon>Eukaryota</taxon>
        <taxon>Metazoa</taxon>
        <taxon>Ecdysozoa</taxon>
        <taxon>Arthropoda</taxon>
        <taxon>Chelicerata</taxon>
        <taxon>Arachnida</taxon>
        <taxon>Acari</taxon>
        <taxon>Acariformes</taxon>
        <taxon>Sarcoptiformes</taxon>
        <taxon>Astigmata</taxon>
        <taxon>Psoroptidia</taxon>
        <taxon>Analgoidea</taxon>
        <taxon>Pyroglyphidae</taxon>
        <taxon>Dermatophagoidinae</taxon>
        <taxon>Dermatophagoides</taxon>
    </lineage>
</organism>
<evidence type="ECO:0000313" key="4">
    <source>
        <dbReference type="EMBL" id="KAH7642419.1"/>
    </source>
</evidence>